<keyword evidence="2" id="KW-1185">Reference proteome</keyword>
<organism evidence="1 2">
    <name type="scientific">Trichinella papuae</name>
    <dbReference type="NCBI Taxonomy" id="268474"/>
    <lineage>
        <taxon>Eukaryota</taxon>
        <taxon>Metazoa</taxon>
        <taxon>Ecdysozoa</taxon>
        <taxon>Nematoda</taxon>
        <taxon>Enoplea</taxon>
        <taxon>Dorylaimia</taxon>
        <taxon>Trichinellida</taxon>
        <taxon>Trichinellidae</taxon>
        <taxon>Trichinella</taxon>
    </lineage>
</organism>
<dbReference type="EMBL" id="JYDO01000527">
    <property type="protein sequence ID" value="KRZ65099.1"/>
    <property type="molecule type" value="Genomic_DNA"/>
</dbReference>
<accession>A0A0V1M028</accession>
<evidence type="ECO:0000313" key="1">
    <source>
        <dbReference type="EMBL" id="KRZ65099.1"/>
    </source>
</evidence>
<evidence type="ECO:0000313" key="2">
    <source>
        <dbReference type="Proteomes" id="UP000054843"/>
    </source>
</evidence>
<comment type="caution">
    <text evidence="1">The sequence shown here is derived from an EMBL/GenBank/DDBJ whole genome shotgun (WGS) entry which is preliminary data.</text>
</comment>
<protein>
    <submittedName>
        <fullName evidence="1">Uncharacterized protein</fullName>
    </submittedName>
</protein>
<dbReference type="Proteomes" id="UP000054843">
    <property type="component" value="Unassembled WGS sequence"/>
</dbReference>
<name>A0A0V1M028_9BILA</name>
<dbReference type="AlphaFoldDB" id="A0A0V1M028"/>
<reference evidence="1 2" key="1">
    <citation type="submission" date="2015-01" db="EMBL/GenBank/DDBJ databases">
        <title>Evolution of Trichinella species and genotypes.</title>
        <authorList>
            <person name="Korhonen P.K."/>
            <person name="Edoardo P."/>
            <person name="Giuseppe L.R."/>
            <person name="Gasser R.B."/>
        </authorList>
    </citation>
    <scope>NUCLEOTIDE SEQUENCE [LARGE SCALE GENOMIC DNA]</scope>
    <source>
        <strain evidence="1">ISS1980</strain>
    </source>
</reference>
<gene>
    <name evidence="1" type="ORF">T10_3793</name>
</gene>
<sequence>MYFDLNTFHHDQLDVSKDDICMRLEIGFLFRFSNNNTGDVVVFEMQKIYKKRMNLCMRIV</sequence>
<proteinExistence type="predicted"/>